<dbReference type="PANTHER" id="PTHR16222:SF12">
    <property type="entry name" value="ADP-RIBOSYLGLYCOHYDROLASE-RELATED"/>
    <property type="match status" value="1"/>
</dbReference>
<dbReference type="Gene3D" id="1.10.4080.10">
    <property type="entry name" value="ADP-ribosylation/Crystallin J1"/>
    <property type="match status" value="1"/>
</dbReference>
<gene>
    <name evidence="2" type="ORF">HXK23_01505</name>
</gene>
<evidence type="ECO:0000313" key="2">
    <source>
        <dbReference type="EMBL" id="MBF4808895.1"/>
    </source>
</evidence>
<dbReference type="PANTHER" id="PTHR16222">
    <property type="entry name" value="ADP-RIBOSYLGLYCOHYDROLASE"/>
    <property type="match status" value="1"/>
</dbReference>
<dbReference type="InterPro" id="IPR050792">
    <property type="entry name" value="ADP-ribosylglycohydrolase"/>
</dbReference>
<feature type="binding site" evidence="1">
    <location>
        <position position="292"/>
    </location>
    <ligand>
        <name>Mg(2+)</name>
        <dbReference type="ChEBI" id="CHEBI:18420"/>
        <label>1</label>
    </ligand>
</feature>
<dbReference type="InterPro" id="IPR036705">
    <property type="entry name" value="Ribosyl_crysJ1_sf"/>
</dbReference>
<comment type="caution">
    <text evidence="2">The sequence shown here is derived from an EMBL/GenBank/DDBJ whole genome shotgun (WGS) entry which is preliminary data.</text>
</comment>
<comment type="cofactor">
    <cofactor evidence="1">
        <name>Mg(2+)</name>
        <dbReference type="ChEBI" id="CHEBI:18420"/>
    </cofactor>
    <text evidence="1">Binds 2 magnesium ions per subunit.</text>
</comment>
<evidence type="ECO:0000256" key="1">
    <source>
        <dbReference type="PIRSR" id="PIRSR605502-1"/>
    </source>
</evidence>
<reference evidence="2" key="1">
    <citation type="submission" date="2020-04" db="EMBL/GenBank/DDBJ databases">
        <title>Deep metagenomics examines the oral microbiome during advanced dental caries in children, revealing novel taxa and co-occurrences with host molecules.</title>
        <authorList>
            <person name="Baker J.L."/>
            <person name="Morton J.T."/>
            <person name="Dinis M."/>
            <person name="Alvarez R."/>
            <person name="Tran N.C."/>
            <person name="Knight R."/>
            <person name="Edlund A."/>
        </authorList>
    </citation>
    <scope>NUCLEOTIDE SEQUENCE</scope>
    <source>
        <strain evidence="2">JCVI_22A_bin.2</strain>
    </source>
</reference>
<sequence>MNTARKIKLYRMLTALAYGDAYGMPTEMMSPHQIDFAFPDGVQSLSSPPKNDFFGRPFTAGQTTDDTANAIILTKNIIDNQGVFNQSRYFDALENYVATEPNAAQVVGPSTRAALANRLSGHSLKTCGRLGTTNGCAMKCAPMASIVSWKDKHALINSVTDLALPTHGTNVAIMGASMIVAAISRGLSENSFTVEDALETALSYGHRALYTKIGTQMPMPSMYQKCIMALEFCEGAKNLEAPLAASRDIYDYCGCGYETIETIPAVLAVVKLSQGKVSRAARIAAEMGGDTDTIGSIACAICSQIHYDVLPDEVRLLECVNGYQFEKLANDLENATSLPYDVAI</sequence>
<dbReference type="EMBL" id="JABZGT010000046">
    <property type="protein sequence ID" value="MBF4808895.1"/>
    <property type="molecule type" value="Genomic_DNA"/>
</dbReference>
<accession>A0A930YQK8</accession>
<proteinExistence type="predicted"/>
<keyword evidence="1" id="KW-0479">Metal-binding</keyword>
<name>A0A930YQK8_9ACTN</name>
<dbReference type="AlphaFoldDB" id="A0A930YQK8"/>
<feature type="binding site" evidence="1">
    <location>
        <position position="64"/>
    </location>
    <ligand>
        <name>Mg(2+)</name>
        <dbReference type="ChEBI" id="CHEBI:18420"/>
        <label>1</label>
    </ligand>
</feature>
<dbReference type="InterPro" id="IPR005502">
    <property type="entry name" value="Ribosyl_crysJ1"/>
</dbReference>
<feature type="binding site" evidence="1">
    <location>
        <position position="65"/>
    </location>
    <ligand>
        <name>Mg(2+)</name>
        <dbReference type="ChEBI" id="CHEBI:18420"/>
        <label>1</label>
    </ligand>
</feature>
<dbReference type="Proteomes" id="UP000772566">
    <property type="component" value="Unassembled WGS sequence"/>
</dbReference>
<feature type="binding site" evidence="1">
    <location>
        <position position="66"/>
    </location>
    <ligand>
        <name>Mg(2+)</name>
        <dbReference type="ChEBI" id="CHEBI:18420"/>
        <label>1</label>
    </ligand>
</feature>
<protein>
    <submittedName>
        <fullName evidence="2">ADP-ribosylglycohydrolase family protein</fullName>
    </submittedName>
</protein>
<evidence type="ECO:0000313" key="3">
    <source>
        <dbReference type="Proteomes" id="UP000772566"/>
    </source>
</evidence>
<dbReference type="SUPFAM" id="SSF101478">
    <property type="entry name" value="ADP-ribosylglycohydrolase"/>
    <property type="match status" value="1"/>
</dbReference>
<feature type="binding site" evidence="1">
    <location>
        <position position="293"/>
    </location>
    <ligand>
        <name>Mg(2+)</name>
        <dbReference type="ChEBI" id="CHEBI:18420"/>
        <label>1</label>
    </ligand>
</feature>
<feature type="binding site" evidence="1">
    <location>
        <position position="290"/>
    </location>
    <ligand>
        <name>Mg(2+)</name>
        <dbReference type="ChEBI" id="CHEBI:18420"/>
        <label>1</label>
    </ligand>
</feature>
<dbReference type="Pfam" id="PF03747">
    <property type="entry name" value="ADP_ribosyl_GH"/>
    <property type="match status" value="1"/>
</dbReference>
<dbReference type="GO" id="GO:0046872">
    <property type="term" value="F:metal ion binding"/>
    <property type="evidence" value="ECO:0007669"/>
    <property type="project" value="UniProtKB-KW"/>
</dbReference>
<organism evidence="2 3">
    <name type="scientific">Lancefieldella parvula</name>
    <dbReference type="NCBI Taxonomy" id="1382"/>
    <lineage>
        <taxon>Bacteria</taxon>
        <taxon>Bacillati</taxon>
        <taxon>Actinomycetota</taxon>
        <taxon>Coriobacteriia</taxon>
        <taxon>Coriobacteriales</taxon>
        <taxon>Atopobiaceae</taxon>
        <taxon>Lancefieldella</taxon>
    </lineage>
</organism>
<keyword evidence="1" id="KW-0460">Magnesium</keyword>